<organism evidence="1">
    <name type="scientific">marine sediment metagenome</name>
    <dbReference type="NCBI Taxonomy" id="412755"/>
    <lineage>
        <taxon>unclassified sequences</taxon>
        <taxon>metagenomes</taxon>
        <taxon>ecological metagenomes</taxon>
    </lineage>
</organism>
<dbReference type="AlphaFoldDB" id="A0A0F9CTX1"/>
<dbReference type="InterPro" id="IPR027417">
    <property type="entry name" value="P-loop_NTPase"/>
</dbReference>
<reference evidence="1" key="1">
    <citation type="journal article" date="2015" name="Nature">
        <title>Complex archaea that bridge the gap between prokaryotes and eukaryotes.</title>
        <authorList>
            <person name="Spang A."/>
            <person name="Saw J.H."/>
            <person name="Jorgensen S.L."/>
            <person name="Zaremba-Niedzwiedzka K."/>
            <person name="Martijn J."/>
            <person name="Lind A.E."/>
            <person name="van Eijk R."/>
            <person name="Schleper C."/>
            <person name="Guy L."/>
            <person name="Ettema T.J."/>
        </authorList>
    </citation>
    <scope>NUCLEOTIDE SEQUENCE</scope>
</reference>
<protein>
    <submittedName>
        <fullName evidence="1">Uncharacterized protein</fullName>
    </submittedName>
</protein>
<name>A0A0F9CTX1_9ZZZZ</name>
<comment type="caution">
    <text evidence="1">The sequence shown here is derived from an EMBL/GenBank/DDBJ whole genome shotgun (WGS) entry which is preliminary data.</text>
</comment>
<dbReference type="EMBL" id="LAZR01042597">
    <property type="protein sequence ID" value="KKL09146.1"/>
    <property type="molecule type" value="Genomic_DNA"/>
</dbReference>
<evidence type="ECO:0000313" key="1">
    <source>
        <dbReference type="EMBL" id="KKL09146.1"/>
    </source>
</evidence>
<gene>
    <name evidence="1" type="ORF">LCGC14_2568770</name>
</gene>
<dbReference type="Gene3D" id="3.40.50.300">
    <property type="entry name" value="P-loop containing nucleotide triphosphate hydrolases"/>
    <property type="match status" value="1"/>
</dbReference>
<proteinExistence type="predicted"/>
<sequence length="54" mass="6432">LEEEFPGRLLNYSFEVQIEKEEFIFDYKLRRGSCQTLNATELMKKMGISIEDKN</sequence>
<accession>A0A0F9CTX1</accession>
<feature type="non-terminal residue" evidence="1">
    <location>
        <position position="1"/>
    </location>
</feature>